<protein>
    <submittedName>
        <fullName evidence="1">Uncharacterized protein</fullName>
    </submittedName>
</protein>
<evidence type="ECO:0000313" key="2">
    <source>
        <dbReference type="Proteomes" id="UP001163046"/>
    </source>
</evidence>
<gene>
    <name evidence="1" type="ORF">OS493_022528</name>
</gene>
<organism evidence="1 2">
    <name type="scientific">Desmophyllum pertusum</name>
    <dbReference type="NCBI Taxonomy" id="174260"/>
    <lineage>
        <taxon>Eukaryota</taxon>
        <taxon>Metazoa</taxon>
        <taxon>Cnidaria</taxon>
        <taxon>Anthozoa</taxon>
        <taxon>Hexacorallia</taxon>
        <taxon>Scleractinia</taxon>
        <taxon>Caryophylliina</taxon>
        <taxon>Caryophylliidae</taxon>
        <taxon>Desmophyllum</taxon>
    </lineage>
</organism>
<proteinExistence type="predicted"/>
<evidence type="ECO:0000313" key="1">
    <source>
        <dbReference type="EMBL" id="KAJ7378543.1"/>
    </source>
</evidence>
<dbReference type="EMBL" id="MU826365">
    <property type="protein sequence ID" value="KAJ7378543.1"/>
    <property type="molecule type" value="Genomic_DNA"/>
</dbReference>
<sequence length="71" mass="7903">MFTWNGTKSGLSTKVIESHRTKIHSSSEERGLFCPFIPEAKEEVKDCPLHSKVCSDLDYKAAPLSCDSSIE</sequence>
<accession>A0A9W9ZB78</accession>
<dbReference type="AlphaFoldDB" id="A0A9W9ZB78"/>
<name>A0A9W9ZB78_9CNID</name>
<keyword evidence="2" id="KW-1185">Reference proteome</keyword>
<comment type="caution">
    <text evidence="1">The sequence shown here is derived from an EMBL/GenBank/DDBJ whole genome shotgun (WGS) entry which is preliminary data.</text>
</comment>
<dbReference type="Proteomes" id="UP001163046">
    <property type="component" value="Unassembled WGS sequence"/>
</dbReference>
<reference evidence="1" key="1">
    <citation type="submission" date="2023-01" db="EMBL/GenBank/DDBJ databases">
        <title>Genome assembly of the deep-sea coral Lophelia pertusa.</title>
        <authorList>
            <person name="Herrera S."/>
            <person name="Cordes E."/>
        </authorList>
    </citation>
    <scope>NUCLEOTIDE SEQUENCE</scope>
    <source>
        <strain evidence="1">USNM1676648</strain>
        <tissue evidence="1">Polyp</tissue>
    </source>
</reference>